<dbReference type="PANTHER" id="PTHR42937">
    <property type="match status" value="1"/>
</dbReference>
<proteinExistence type="predicted"/>
<dbReference type="InterPro" id="IPR036052">
    <property type="entry name" value="TrpB-like_PALP_sf"/>
</dbReference>
<protein>
    <submittedName>
        <fullName evidence="4">Diaminopropionate ammonia-lyase</fullName>
        <ecNumber evidence="4">4.3.1.15</ecNumber>
    </submittedName>
</protein>
<dbReference type="Proteomes" id="UP000515663">
    <property type="component" value="Chromosome"/>
</dbReference>
<dbReference type="AlphaFoldDB" id="A0A7D7LWZ9"/>
<dbReference type="EMBL" id="CP059491">
    <property type="protein sequence ID" value="QMT02495.1"/>
    <property type="molecule type" value="Genomic_DNA"/>
</dbReference>
<dbReference type="GO" id="GO:0008838">
    <property type="term" value="F:diaminopropionate ammonia-lyase activity"/>
    <property type="evidence" value="ECO:0007669"/>
    <property type="project" value="UniProtKB-EC"/>
</dbReference>
<dbReference type="Pfam" id="PF00291">
    <property type="entry name" value="PALP"/>
    <property type="match status" value="1"/>
</dbReference>
<keyword evidence="5" id="KW-1185">Reference proteome</keyword>
<dbReference type="EC" id="4.3.1.15" evidence="4"/>
<organism evidence="4 5">
    <name type="scientific">Gordonia jinghuaiqii</name>
    <dbReference type="NCBI Taxonomy" id="2758710"/>
    <lineage>
        <taxon>Bacteria</taxon>
        <taxon>Bacillati</taxon>
        <taxon>Actinomycetota</taxon>
        <taxon>Actinomycetes</taxon>
        <taxon>Mycobacteriales</taxon>
        <taxon>Gordoniaceae</taxon>
        <taxon>Gordonia</taxon>
    </lineage>
</organism>
<comment type="cofactor">
    <cofactor evidence="1">
        <name>pyridoxal 5'-phosphate</name>
        <dbReference type="ChEBI" id="CHEBI:597326"/>
    </cofactor>
</comment>
<dbReference type="RefSeq" id="WP_219850708.1">
    <property type="nucleotide sequence ID" value="NZ_CP059491.1"/>
</dbReference>
<dbReference type="InterPro" id="IPR001926">
    <property type="entry name" value="TrpB-like_PALP"/>
</dbReference>
<dbReference type="KEGG" id="gji:H1R19_04895"/>
<sequence length="378" mass="39106">MTAASQVIVNDTHDPTAVEPLEGAAVRDFHRGLPGYEPTPLLDLPMIAERLGAARVSVKDESSRLGLPAFKILGASWAVAREVDRRLGGAGLRTVDELREAVAAQTVSLSRLTTLVAATDGNHGRAVARMAALLGLSAIILVPRDMVPARIDAIASEGAEVIVHDGDYDETVRRAATMDSDTHAVIADTAWPGYDEVPRWVVEGYATIANEVLEQLSAQNIPAPTVVVVQVGVGSFAASMVRSFAPTGARMIASEPVSADCLAPSIAAGTPTHSSGTIDSIMAGLNCGEISPIAWPTLQAGVQSAVTVTDDGARDAMRLFARAGVESGESGAAGLAALLAQPGLVRSDDHVLLISTEGITDPVAYAEIVGAIRAEVSA</sequence>
<gene>
    <name evidence="4" type="ORF">H1R19_04895</name>
</gene>
<feature type="domain" description="Tryptophan synthase beta chain-like PALP" evidence="3">
    <location>
        <begin position="34"/>
        <end position="356"/>
    </location>
</feature>
<dbReference type="Gene3D" id="3.40.50.1100">
    <property type="match status" value="3"/>
</dbReference>
<name>A0A7D7LWZ9_9ACTN</name>
<dbReference type="SUPFAM" id="SSF53686">
    <property type="entry name" value="Tryptophan synthase beta subunit-like PLP-dependent enzymes"/>
    <property type="match status" value="1"/>
</dbReference>
<evidence type="ECO:0000313" key="4">
    <source>
        <dbReference type="EMBL" id="QMT02495.1"/>
    </source>
</evidence>
<dbReference type="GO" id="GO:1901605">
    <property type="term" value="P:alpha-amino acid metabolic process"/>
    <property type="evidence" value="ECO:0007669"/>
    <property type="project" value="UniProtKB-ARBA"/>
</dbReference>
<evidence type="ECO:0000259" key="3">
    <source>
        <dbReference type="Pfam" id="PF00291"/>
    </source>
</evidence>
<evidence type="ECO:0000256" key="2">
    <source>
        <dbReference type="ARBA" id="ARBA00022898"/>
    </source>
</evidence>
<keyword evidence="2" id="KW-0663">Pyridoxal phosphate</keyword>
<evidence type="ECO:0000256" key="1">
    <source>
        <dbReference type="ARBA" id="ARBA00001933"/>
    </source>
</evidence>
<dbReference type="PANTHER" id="PTHR42937:SF1">
    <property type="entry name" value="DIAMINOPROPIONATE AMMONIA-LYASE"/>
    <property type="match status" value="1"/>
</dbReference>
<keyword evidence="4" id="KW-0456">Lyase</keyword>
<reference evidence="5" key="1">
    <citation type="submission" date="2020-07" db="EMBL/GenBank/DDBJ databases">
        <title>novel species isolated from the respiratory tract of Marmot.</title>
        <authorList>
            <person name="Zhang G."/>
        </authorList>
    </citation>
    <scope>NUCLEOTIDE SEQUENCE [LARGE SCALE GENOMIC DNA]</scope>
    <source>
        <strain evidence="5">686</strain>
    </source>
</reference>
<accession>A0A7D7LWZ9</accession>
<evidence type="ECO:0000313" key="5">
    <source>
        <dbReference type="Proteomes" id="UP000515663"/>
    </source>
</evidence>
<dbReference type="NCBIfam" id="NF006058">
    <property type="entry name" value="PRK08206.1"/>
    <property type="match status" value="1"/>
</dbReference>